<dbReference type="RefSeq" id="WP_031383856.1">
    <property type="nucleotide sequence ID" value="NZ_BAABKI010000002.1"/>
</dbReference>
<dbReference type="Pfam" id="PF02585">
    <property type="entry name" value="PIG-L"/>
    <property type="match status" value="1"/>
</dbReference>
<protein>
    <submittedName>
        <fullName evidence="1">PIG-L family deacetylase</fullName>
    </submittedName>
</protein>
<dbReference type="Gene3D" id="3.40.50.10320">
    <property type="entry name" value="LmbE-like"/>
    <property type="match status" value="1"/>
</dbReference>
<comment type="caution">
    <text evidence="1">The sequence shown here is derived from an EMBL/GenBank/DDBJ whole genome shotgun (WGS) entry which is preliminary data.</text>
</comment>
<dbReference type="PANTHER" id="PTHR12993:SF29">
    <property type="entry name" value="BLR3841 PROTEIN"/>
    <property type="match status" value="1"/>
</dbReference>
<reference evidence="2" key="1">
    <citation type="journal article" date="2019" name="Int. J. Syst. Evol. Microbiol.">
        <title>The Global Catalogue of Microorganisms (GCM) 10K type strain sequencing project: providing services to taxonomists for standard genome sequencing and annotation.</title>
        <authorList>
            <consortium name="The Broad Institute Genomics Platform"/>
            <consortium name="The Broad Institute Genome Sequencing Center for Infectious Disease"/>
            <person name="Wu L."/>
            <person name="Ma J."/>
        </authorList>
    </citation>
    <scope>NUCLEOTIDE SEQUENCE [LARGE SCALE GENOMIC DNA]</scope>
    <source>
        <strain evidence="2">JCM 18472</strain>
    </source>
</reference>
<evidence type="ECO:0000313" key="1">
    <source>
        <dbReference type="EMBL" id="GAA5169407.1"/>
    </source>
</evidence>
<dbReference type="SUPFAM" id="SSF102588">
    <property type="entry name" value="LmbE-like"/>
    <property type="match status" value="1"/>
</dbReference>
<dbReference type="InterPro" id="IPR024078">
    <property type="entry name" value="LmbE-like_dom_sf"/>
</dbReference>
<dbReference type="PANTHER" id="PTHR12993">
    <property type="entry name" value="N-ACETYLGLUCOSAMINYL-PHOSPHATIDYLINOSITOL DE-N-ACETYLASE-RELATED"/>
    <property type="match status" value="1"/>
</dbReference>
<evidence type="ECO:0000313" key="2">
    <source>
        <dbReference type="Proteomes" id="UP001500074"/>
    </source>
</evidence>
<accession>A0ABP9QYR3</accession>
<organism evidence="1 2">
    <name type="scientific">Modicisalibacter zincidurans</name>
    <dbReference type="NCBI Taxonomy" id="1178777"/>
    <lineage>
        <taxon>Bacteria</taxon>
        <taxon>Pseudomonadati</taxon>
        <taxon>Pseudomonadota</taxon>
        <taxon>Gammaproteobacteria</taxon>
        <taxon>Oceanospirillales</taxon>
        <taxon>Halomonadaceae</taxon>
        <taxon>Modicisalibacter</taxon>
    </lineage>
</organism>
<dbReference type="EMBL" id="BAABKI010000002">
    <property type="protein sequence ID" value="GAA5169407.1"/>
    <property type="molecule type" value="Genomic_DNA"/>
</dbReference>
<sequence>MQHADDRRIEGAGTPEADWIGLEALPAVAPDELIAQGQRAVIVAPHPDDEILACGGLMLRLLEARRAVLLVAVTDGAGSHPGSRLWPPERLARERPRESREALQRLGAGAVSVQRLGLSDTRVAAQARRLQAWLEDFLRSDDVIVTTWRGDGHPDHEACGRVCAQAAQSIGCGLLETPVWAWHWSWPGDPRVPWQRARRTVLTPDQLAAKCAAIEAHSSQLGEDASTGRGPVLPATALARLLRPFEVVLQ</sequence>
<name>A0ABP9QYR3_9GAMM</name>
<dbReference type="Proteomes" id="UP001500074">
    <property type="component" value="Unassembled WGS sequence"/>
</dbReference>
<dbReference type="InterPro" id="IPR003737">
    <property type="entry name" value="GlcNAc_PI_deacetylase-related"/>
</dbReference>
<gene>
    <name evidence="1" type="ORF">GCM10023342_01320</name>
</gene>
<keyword evidence="2" id="KW-1185">Reference proteome</keyword>
<proteinExistence type="predicted"/>